<proteinExistence type="predicted"/>
<reference evidence="1 2" key="1">
    <citation type="journal article" date="2024" name="Plant Biotechnol. J.">
        <title>Dendrobium thyrsiflorum genome and its molecular insights into genes involved in important horticultural traits.</title>
        <authorList>
            <person name="Chen B."/>
            <person name="Wang J.Y."/>
            <person name="Zheng P.J."/>
            <person name="Li K.L."/>
            <person name="Liang Y.M."/>
            <person name="Chen X.F."/>
            <person name="Zhang C."/>
            <person name="Zhao X."/>
            <person name="He X."/>
            <person name="Zhang G.Q."/>
            <person name="Liu Z.J."/>
            <person name="Xu Q."/>
        </authorList>
    </citation>
    <scope>NUCLEOTIDE SEQUENCE [LARGE SCALE GENOMIC DNA]</scope>
    <source>
        <strain evidence="1">GZMU011</strain>
    </source>
</reference>
<sequence>MTNCSDTPNLMTLLPDLPSSTSKDLNRSLAKNFSSVLAIRQYLSSASSVCSLNSTTRTIQLLSPMLDVQQSSISSCCPPFKNNHQTCFSPLKNSHQPQELLPHPPVSRVVLSLIPSGMEIPTIRFISGFNATGPPPGGVERTAIKVGFHENHIN</sequence>
<organism evidence="1 2">
    <name type="scientific">Dendrobium thyrsiflorum</name>
    <name type="common">Pinecone-like raceme dendrobium</name>
    <name type="synonym">Orchid</name>
    <dbReference type="NCBI Taxonomy" id="117978"/>
    <lineage>
        <taxon>Eukaryota</taxon>
        <taxon>Viridiplantae</taxon>
        <taxon>Streptophyta</taxon>
        <taxon>Embryophyta</taxon>
        <taxon>Tracheophyta</taxon>
        <taxon>Spermatophyta</taxon>
        <taxon>Magnoliopsida</taxon>
        <taxon>Liliopsida</taxon>
        <taxon>Asparagales</taxon>
        <taxon>Orchidaceae</taxon>
        <taxon>Epidendroideae</taxon>
        <taxon>Malaxideae</taxon>
        <taxon>Dendrobiinae</taxon>
        <taxon>Dendrobium</taxon>
    </lineage>
</organism>
<gene>
    <name evidence="1" type="ORF">M5K25_007683</name>
</gene>
<dbReference type="Proteomes" id="UP001552299">
    <property type="component" value="Unassembled WGS sequence"/>
</dbReference>
<dbReference type="EMBL" id="JANQDX010000006">
    <property type="protein sequence ID" value="KAL0923619.1"/>
    <property type="molecule type" value="Genomic_DNA"/>
</dbReference>
<comment type="caution">
    <text evidence="1">The sequence shown here is derived from an EMBL/GenBank/DDBJ whole genome shotgun (WGS) entry which is preliminary data.</text>
</comment>
<name>A0ABD0VEY1_DENTH</name>
<keyword evidence="2" id="KW-1185">Reference proteome</keyword>
<accession>A0ABD0VEY1</accession>
<evidence type="ECO:0000313" key="1">
    <source>
        <dbReference type="EMBL" id="KAL0923619.1"/>
    </source>
</evidence>
<evidence type="ECO:0000313" key="2">
    <source>
        <dbReference type="Proteomes" id="UP001552299"/>
    </source>
</evidence>
<dbReference type="AlphaFoldDB" id="A0ABD0VEY1"/>
<protein>
    <submittedName>
        <fullName evidence="1">Uncharacterized protein</fullName>
    </submittedName>
</protein>